<comment type="caution">
    <text evidence="2">The sequence shown here is derived from an EMBL/GenBank/DDBJ whole genome shotgun (WGS) entry which is preliminary data.</text>
</comment>
<dbReference type="RefSeq" id="WP_144651243.1">
    <property type="nucleotide sequence ID" value="NZ_VNFK01000009.1"/>
</dbReference>
<sequence length="91" mass="9689">MINRAKSLVISGLILSGVGVVTALTLLTSAIGRYMYVEDLAPDVSPDVFKKLVGFAPLERAALYAALAFVVLGVALAVFGAARRRQRLRKA</sequence>
<accession>A0A558GYV3</accession>
<reference evidence="2 3" key="1">
    <citation type="submission" date="2019-07" db="EMBL/GenBank/DDBJ databases">
        <title>Diversity of Bacteria from Kongsfjorden, Arctic.</title>
        <authorList>
            <person name="Yu Y."/>
        </authorList>
    </citation>
    <scope>NUCLEOTIDE SEQUENCE [LARGE SCALE GENOMIC DNA]</scope>
    <source>
        <strain evidence="2 3">SM1928</strain>
    </source>
</reference>
<feature type="transmembrane region" description="Helical" evidence="1">
    <location>
        <begin position="61"/>
        <end position="82"/>
    </location>
</feature>
<dbReference type="Proteomes" id="UP000316500">
    <property type="component" value="Unassembled WGS sequence"/>
</dbReference>
<keyword evidence="1" id="KW-1133">Transmembrane helix</keyword>
<keyword evidence="1" id="KW-0472">Membrane</keyword>
<protein>
    <submittedName>
        <fullName evidence="2">Uncharacterized protein</fullName>
    </submittedName>
</protein>
<keyword evidence="1" id="KW-0812">Transmembrane</keyword>
<dbReference type="AlphaFoldDB" id="A0A558GYV3"/>
<evidence type="ECO:0000313" key="2">
    <source>
        <dbReference type="EMBL" id="TVU62039.1"/>
    </source>
</evidence>
<proteinExistence type="predicted"/>
<organism evidence="2 3">
    <name type="scientific">Paenarthrobacter nitroguajacolicus</name>
    <name type="common">Arthrobacter nitroguajacolicus</name>
    <dbReference type="NCBI Taxonomy" id="211146"/>
    <lineage>
        <taxon>Bacteria</taxon>
        <taxon>Bacillati</taxon>
        <taxon>Actinomycetota</taxon>
        <taxon>Actinomycetes</taxon>
        <taxon>Micrococcales</taxon>
        <taxon>Micrococcaceae</taxon>
        <taxon>Paenarthrobacter</taxon>
    </lineage>
</organism>
<name>A0A558GYV3_PAENT</name>
<evidence type="ECO:0000313" key="3">
    <source>
        <dbReference type="Proteomes" id="UP000316500"/>
    </source>
</evidence>
<feature type="transmembrane region" description="Helical" evidence="1">
    <location>
        <begin position="12"/>
        <end position="36"/>
    </location>
</feature>
<dbReference type="EMBL" id="VNFK01000009">
    <property type="protein sequence ID" value="TVU62039.1"/>
    <property type="molecule type" value="Genomic_DNA"/>
</dbReference>
<gene>
    <name evidence="2" type="ORF">FQP90_13365</name>
</gene>
<dbReference type="OrthoDB" id="4955366at2"/>
<evidence type="ECO:0000256" key="1">
    <source>
        <dbReference type="SAM" id="Phobius"/>
    </source>
</evidence>